<dbReference type="AlphaFoldDB" id="A0A1E3GXY4"/>
<protein>
    <submittedName>
        <fullName evidence="1">Uncharacterized protein</fullName>
    </submittedName>
</protein>
<sequence>MTLIHRADAIGEIVAALSARFGAIDLLPVHPQAHKAAHRLIARGRLGSRAPLALLPGLVVHGEDGRYAAEVEAALRDGVGLEIGWR</sequence>
<gene>
    <name evidence="1" type="ORF">A6302_03802</name>
</gene>
<proteinExistence type="predicted"/>
<comment type="caution">
    <text evidence="1">The sequence shown here is derived from an EMBL/GenBank/DDBJ whole genome shotgun (WGS) entry which is preliminary data.</text>
</comment>
<evidence type="ECO:0000313" key="1">
    <source>
        <dbReference type="EMBL" id="ODN68903.1"/>
    </source>
</evidence>
<dbReference type="Gene3D" id="3.40.50.150">
    <property type="entry name" value="Vaccinia Virus protein VP39"/>
    <property type="match status" value="1"/>
</dbReference>
<dbReference type="RefSeq" id="WP_245294121.1">
    <property type="nucleotide sequence ID" value="NZ_MCRJ01000124.1"/>
</dbReference>
<accession>A0A1E3GXY4</accession>
<dbReference type="InterPro" id="IPR029063">
    <property type="entry name" value="SAM-dependent_MTases_sf"/>
</dbReference>
<dbReference type="Proteomes" id="UP000094622">
    <property type="component" value="Unassembled WGS sequence"/>
</dbReference>
<reference evidence="1 2" key="1">
    <citation type="submission" date="2016-07" db="EMBL/GenBank/DDBJ databases">
        <title>Draft Genome Sequence of Methylobrevis pamukkalensis PK2.</title>
        <authorList>
            <person name="Vasilenko O.V."/>
            <person name="Doronina N.V."/>
            <person name="Shmareva M.N."/>
            <person name="Tarlachkov S.V."/>
            <person name="Mustakhimov I."/>
            <person name="Trotsenko Y.A."/>
        </authorList>
    </citation>
    <scope>NUCLEOTIDE SEQUENCE [LARGE SCALE GENOMIC DNA]</scope>
    <source>
        <strain evidence="1 2">PK2</strain>
    </source>
</reference>
<dbReference type="EMBL" id="MCRJ01000124">
    <property type="protein sequence ID" value="ODN68903.1"/>
    <property type="molecule type" value="Genomic_DNA"/>
</dbReference>
<keyword evidence="2" id="KW-1185">Reference proteome</keyword>
<evidence type="ECO:0000313" key="2">
    <source>
        <dbReference type="Proteomes" id="UP000094622"/>
    </source>
</evidence>
<name>A0A1E3GXY4_9HYPH</name>
<organism evidence="1 2">
    <name type="scientific">Methylobrevis pamukkalensis</name>
    <dbReference type="NCBI Taxonomy" id="1439726"/>
    <lineage>
        <taxon>Bacteria</taxon>
        <taxon>Pseudomonadati</taxon>
        <taxon>Pseudomonadota</taxon>
        <taxon>Alphaproteobacteria</taxon>
        <taxon>Hyphomicrobiales</taxon>
        <taxon>Pleomorphomonadaceae</taxon>
        <taxon>Methylobrevis</taxon>
    </lineage>
</organism>